<evidence type="ECO:0000313" key="7">
    <source>
        <dbReference type="Proteomes" id="UP001319200"/>
    </source>
</evidence>
<evidence type="ECO:0000259" key="4">
    <source>
        <dbReference type="PROSITE" id="PS50042"/>
    </source>
</evidence>
<dbReference type="Gene3D" id="3.30.565.10">
    <property type="entry name" value="Histidine kinase-like ATPase, C-terminal domain"/>
    <property type="match status" value="1"/>
</dbReference>
<dbReference type="InterPro" id="IPR003594">
    <property type="entry name" value="HATPase_dom"/>
</dbReference>
<dbReference type="InterPro" id="IPR036890">
    <property type="entry name" value="HATPase_C_sf"/>
</dbReference>
<dbReference type="PROSITE" id="PS50042">
    <property type="entry name" value="CNMP_BINDING_3"/>
    <property type="match status" value="1"/>
</dbReference>
<keyword evidence="7" id="KW-1185">Reference proteome</keyword>
<comment type="catalytic activity">
    <reaction evidence="1">
        <text>ATP + protein L-histidine = ADP + protein N-phospho-L-histidine.</text>
        <dbReference type="EC" id="2.7.13.3"/>
    </reaction>
</comment>
<dbReference type="Gene3D" id="1.10.287.130">
    <property type="match status" value="1"/>
</dbReference>
<evidence type="ECO:0000256" key="3">
    <source>
        <dbReference type="ARBA" id="ARBA00022553"/>
    </source>
</evidence>
<dbReference type="SUPFAM" id="SSF55874">
    <property type="entry name" value="ATPase domain of HSP90 chaperone/DNA topoisomerase II/histidine kinase"/>
    <property type="match status" value="1"/>
</dbReference>
<dbReference type="Pfam" id="PF00027">
    <property type="entry name" value="cNMP_binding"/>
    <property type="match status" value="1"/>
</dbReference>
<evidence type="ECO:0000256" key="2">
    <source>
        <dbReference type="ARBA" id="ARBA00012438"/>
    </source>
</evidence>
<evidence type="ECO:0000259" key="5">
    <source>
        <dbReference type="PROSITE" id="PS50109"/>
    </source>
</evidence>
<feature type="domain" description="Cyclic nucleotide-binding" evidence="4">
    <location>
        <begin position="14"/>
        <end position="116"/>
    </location>
</feature>
<sequence>MEQEVLAILKDIREFAKVPAHQLQWLVDHGNITTYSDGEKVFRKGDAIDNLRIVLHGEVGFYMEQAGSLRYVDVIIPGEITGLLPYSRLKNSPAEGIARGEVTIFNLHREHFKEMISSHYELTESLVHCMTDRVRDFTKQQQQNDKMMALGKLSAGLAHELNNPSAAVIRGAHELKKHLANLPERFKGVIRIRTTEEIVDWVNDLVFGKIAAAGQQTFSMSERMDQEDALLDWLEQNNIPDADELIESFADFNVTTADLEDLKKRLRPDDCPAVIHWLNQVMITERLVNEIAEASKRINTLVTSVKSYTHMDQNPEKVRADIHEGIRTTLTMLNHKIKRNNVTLMQKFQQDLPKPMILVSAMNQVWTNLIDNAIDAMEGREGSVLEIRTEKDREFILVYITDNGPGIPAALQDKIFDPFFTTKPIGKGTGLGLEVVRQIIRQHNGEVTVASEPGKTTFRVCFPEVS</sequence>
<dbReference type="PANTHER" id="PTHR43065">
    <property type="entry name" value="SENSOR HISTIDINE KINASE"/>
    <property type="match status" value="1"/>
</dbReference>
<feature type="domain" description="Histidine kinase" evidence="5">
    <location>
        <begin position="285"/>
        <end position="466"/>
    </location>
</feature>
<dbReference type="Proteomes" id="UP001319200">
    <property type="component" value="Unassembled WGS sequence"/>
</dbReference>
<comment type="caution">
    <text evidence="6">The sequence shown here is derived from an EMBL/GenBank/DDBJ whole genome shotgun (WGS) entry which is preliminary data.</text>
</comment>
<dbReference type="AlphaFoldDB" id="A0AAP2GM06"/>
<dbReference type="EC" id="2.7.13.3" evidence="2"/>
<keyword evidence="3" id="KW-0597">Phosphoprotein</keyword>
<gene>
    <name evidence="6" type="ORF">KK083_00200</name>
</gene>
<dbReference type="InterPro" id="IPR018490">
    <property type="entry name" value="cNMP-bd_dom_sf"/>
</dbReference>
<dbReference type="InterPro" id="IPR014710">
    <property type="entry name" value="RmlC-like_jellyroll"/>
</dbReference>
<dbReference type="PROSITE" id="PS50109">
    <property type="entry name" value="HIS_KIN"/>
    <property type="match status" value="1"/>
</dbReference>
<organism evidence="6 7">
    <name type="scientific">Chryseosolibacter histidini</name>
    <dbReference type="NCBI Taxonomy" id="2782349"/>
    <lineage>
        <taxon>Bacteria</taxon>
        <taxon>Pseudomonadati</taxon>
        <taxon>Bacteroidota</taxon>
        <taxon>Cytophagia</taxon>
        <taxon>Cytophagales</taxon>
        <taxon>Chryseotaleaceae</taxon>
        <taxon>Chryseosolibacter</taxon>
    </lineage>
</organism>
<dbReference type="PRINTS" id="PR00344">
    <property type="entry name" value="BCTRLSENSOR"/>
</dbReference>
<dbReference type="CDD" id="cd00082">
    <property type="entry name" value="HisKA"/>
    <property type="match status" value="1"/>
</dbReference>
<dbReference type="SMART" id="SM00387">
    <property type="entry name" value="HATPase_c"/>
    <property type="match status" value="1"/>
</dbReference>
<dbReference type="InterPro" id="IPR004358">
    <property type="entry name" value="Sig_transdc_His_kin-like_C"/>
</dbReference>
<evidence type="ECO:0000256" key="1">
    <source>
        <dbReference type="ARBA" id="ARBA00000085"/>
    </source>
</evidence>
<dbReference type="InterPro" id="IPR000595">
    <property type="entry name" value="cNMP-bd_dom"/>
</dbReference>
<reference evidence="6 7" key="1">
    <citation type="submission" date="2021-05" db="EMBL/GenBank/DDBJ databases">
        <title>A Polyphasic approach of four new species of the genus Ohtaekwangia: Ohtaekwangia histidinii sp. nov., Ohtaekwangia cretensis sp. nov., Ohtaekwangia indiensis sp. nov., Ohtaekwangia reichenbachii sp. nov. from diverse environment.</title>
        <authorList>
            <person name="Octaviana S."/>
        </authorList>
    </citation>
    <scope>NUCLEOTIDE SEQUENCE [LARGE SCALE GENOMIC DNA]</scope>
    <source>
        <strain evidence="6 7">PWU4</strain>
    </source>
</reference>
<evidence type="ECO:0000313" key="6">
    <source>
        <dbReference type="EMBL" id="MBT1695272.1"/>
    </source>
</evidence>
<accession>A0AAP2GM06</accession>
<name>A0AAP2GM06_9BACT</name>
<dbReference type="Pfam" id="PF02518">
    <property type="entry name" value="HATPase_c"/>
    <property type="match status" value="1"/>
</dbReference>
<dbReference type="RefSeq" id="WP_254158747.1">
    <property type="nucleotide sequence ID" value="NZ_JAHESF010000001.1"/>
</dbReference>
<dbReference type="InterPro" id="IPR003661">
    <property type="entry name" value="HisK_dim/P_dom"/>
</dbReference>
<dbReference type="GO" id="GO:0000155">
    <property type="term" value="F:phosphorelay sensor kinase activity"/>
    <property type="evidence" value="ECO:0007669"/>
    <property type="project" value="InterPro"/>
</dbReference>
<dbReference type="EMBL" id="JAHESF010000001">
    <property type="protein sequence ID" value="MBT1695272.1"/>
    <property type="molecule type" value="Genomic_DNA"/>
</dbReference>
<dbReference type="InterPro" id="IPR005467">
    <property type="entry name" value="His_kinase_dom"/>
</dbReference>
<proteinExistence type="predicted"/>
<dbReference type="PANTHER" id="PTHR43065:SF48">
    <property type="entry name" value="HISTIDINE KINASE"/>
    <property type="match status" value="1"/>
</dbReference>
<dbReference type="Gene3D" id="2.60.120.10">
    <property type="entry name" value="Jelly Rolls"/>
    <property type="match status" value="1"/>
</dbReference>
<dbReference type="CDD" id="cd00038">
    <property type="entry name" value="CAP_ED"/>
    <property type="match status" value="1"/>
</dbReference>
<protein>
    <recommendedName>
        <fullName evidence="2">histidine kinase</fullName>
        <ecNumber evidence="2">2.7.13.3</ecNumber>
    </recommendedName>
</protein>
<dbReference type="SUPFAM" id="SSF51206">
    <property type="entry name" value="cAMP-binding domain-like"/>
    <property type="match status" value="1"/>
</dbReference>